<dbReference type="eggNOG" id="COG1266">
    <property type="taxonomic scope" value="Bacteria"/>
</dbReference>
<proteinExistence type="predicted"/>
<dbReference type="GO" id="GO:0006508">
    <property type="term" value="P:proteolysis"/>
    <property type="evidence" value="ECO:0007669"/>
    <property type="project" value="UniProtKB-KW"/>
</dbReference>
<feature type="transmembrane region" description="Helical" evidence="1">
    <location>
        <begin position="137"/>
        <end position="154"/>
    </location>
</feature>
<evidence type="ECO:0000313" key="3">
    <source>
        <dbReference type="EMBL" id="ACR12689.1"/>
    </source>
</evidence>
<reference evidence="3 4" key="1">
    <citation type="journal article" date="2009" name="PLoS ONE">
        <title>The complete genome of Teredinibacter turnerae T7901: an intracellular endosymbiont of marine wood-boring bivalves (shipworms).</title>
        <authorList>
            <person name="Yang J.C."/>
            <person name="Madupu R."/>
            <person name="Durkin A.S."/>
            <person name="Ekborg N.A."/>
            <person name="Pedamallu C.S."/>
            <person name="Hostetler J.B."/>
            <person name="Radune D."/>
            <person name="Toms B.S."/>
            <person name="Henrissat B."/>
            <person name="Coutinho P.M."/>
            <person name="Schwarz S."/>
            <person name="Field L."/>
            <person name="Trindade-Silva A.E."/>
            <person name="Soares C.A.G."/>
            <person name="Elshahawi S."/>
            <person name="Hanora A."/>
            <person name="Schmidt E.W."/>
            <person name="Haygood M.G."/>
            <person name="Posfai J."/>
            <person name="Benner J."/>
            <person name="Madinger C."/>
            <person name="Nove J."/>
            <person name="Anton B."/>
            <person name="Chaudhary K."/>
            <person name="Foster J."/>
            <person name="Holman A."/>
            <person name="Kumar S."/>
            <person name="Lessard P.A."/>
            <person name="Luyten Y.A."/>
            <person name="Slatko B."/>
            <person name="Wood N."/>
            <person name="Wu B."/>
            <person name="Teplitski M."/>
            <person name="Mougous J.D."/>
            <person name="Ward N."/>
            <person name="Eisen J.A."/>
            <person name="Badger J.H."/>
            <person name="Distel D.L."/>
        </authorList>
    </citation>
    <scope>NUCLEOTIDE SEQUENCE [LARGE SCALE GENOMIC DNA]</scope>
    <source>
        <strain evidence="4">ATCC 39867 / T7901</strain>
    </source>
</reference>
<dbReference type="AlphaFoldDB" id="C5BQC4"/>
<keyword evidence="3" id="KW-0378">Hydrolase</keyword>
<keyword evidence="1" id="KW-1133">Transmembrane helix</keyword>
<keyword evidence="3" id="KW-0645">Protease</keyword>
<evidence type="ECO:0000313" key="4">
    <source>
        <dbReference type="Proteomes" id="UP000009080"/>
    </source>
</evidence>
<gene>
    <name evidence="3" type="ordered locus">TERTU_0972</name>
</gene>
<feature type="transmembrane region" description="Helical" evidence="1">
    <location>
        <begin position="37"/>
        <end position="54"/>
    </location>
</feature>
<evidence type="ECO:0000259" key="2">
    <source>
        <dbReference type="Pfam" id="PF02517"/>
    </source>
</evidence>
<dbReference type="KEGG" id="ttu:TERTU_0972"/>
<feature type="domain" description="CAAX prenyl protease 2/Lysostaphin resistance protein A-like" evidence="2">
    <location>
        <begin position="174"/>
        <end position="258"/>
    </location>
</feature>
<dbReference type="GO" id="GO:0080120">
    <property type="term" value="P:CAAX-box protein maturation"/>
    <property type="evidence" value="ECO:0007669"/>
    <property type="project" value="UniProtKB-ARBA"/>
</dbReference>
<keyword evidence="1" id="KW-0812">Transmembrane</keyword>
<dbReference type="Proteomes" id="UP000009080">
    <property type="component" value="Chromosome"/>
</dbReference>
<organism evidence="3 4">
    <name type="scientific">Teredinibacter turnerae (strain ATCC 39867 / T7901)</name>
    <dbReference type="NCBI Taxonomy" id="377629"/>
    <lineage>
        <taxon>Bacteria</taxon>
        <taxon>Pseudomonadati</taxon>
        <taxon>Pseudomonadota</taxon>
        <taxon>Gammaproteobacteria</taxon>
        <taxon>Cellvibrionales</taxon>
        <taxon>Cellvibrionaceae</taxon>
        <taxon>Teredinibacter</taxon>
    </lineage>
</organism>
<dbReference type="Pfam" id="PF02517">
    <property type="entry name" value="Rce1-like"/>
    <property type="match status" value="1"/>
</dbReference>
<name>C5BQC4_TERTT</name>
<protein>
    <submittedName>
        <fullName evidence="3">CAAX amino protease family protein</fullName>
    </submittedName>
</protein>
<feature type="transmembrane region" description="Helical" evidence="1">
    <location>
        <begin position="248"/>
        <end position="268"/>
    </location>
</feature>
<keyword evidence="4" id="KW-1185">Reference proteome</keyword>
<feature type="transmembrane region" description="Helical" evidence="1">
    <location>
        <begin position="96"/>
        <end position="116"/>
    </location>
</feature>
<evidence type="ECO:0000256" key="1">
    <source>
        <dbReference type="SAM" id="Phobius"/>
    </source>
</evidence>
<dbReference type="OrthoDB" id="5525190at2"/>
<dbReference type="GO" id="GO:0004175">
    <property type="term" value="F:endopeptidase activity"/>
    <property type="evidence" value="ECO:0007669"/>
    <property type="project" value="UniProtKB-ARBA"/>
</dbReference>
<dbReference type="EMBL" id="CP001614">
    <property type="protein sequence ID" value="ACR12689.1"/>
    <property type="molecule type" value="Genomic_DNA"/>
</dbReference>
<accession>C5BQC4</accession>
<feature type="transmembrane region" description="Helical" evidence="1">
    <location>
        <begin position="224"/>
        <end position="243"/>
    </location>
</feature>
<keyword evidence="1" id="KW-0472">Membrane</keyword>
<feature type="transmembrane region" description="Helical" evidence="1">
    <location>
        <begin position="174"/>
        <end position="192"/>
    </location>
</feature>
<dbReference type="RefSeq" id="WP_015818801.1">
    <property type="nucleotide sequence ID" value="NC_012997.1"/>
</dbReference>
<dbReference type="InterPro" id="IPR003675">
    <property type="entry name" value="Rce1/LyrA-like_dom"/>
</dbReference>
<dbReference type="STRING" id="377629.TERTU_0972"/>
<feature type="transmembrane region" description="Helical" evidence="1">
    <location>
        <begin position="199"/>
        <end position="218"/>
    </location>
</feature>
<sequence length="279" mass="32780">MSQRFFLHPKNIFTALDEIDNTPPSYTLDRAQSLRRIFWTLACVSVSLLIIHYLKYFSALQSFLAFVSTFQGRPENYALSQLQKHEYFNLLRYCWWTFWHVIGYVLLPFLLIRFQLKTSFVQMGWHFNDTAKHWKGYVLLISPILLFVFLVSFRPDFLQHYPFYKQAGRSFFDLIAWEALYLLQFLCLEFFFRGFMINALRPAVGANAVWIMCVPYLMIHFPKLWPEATGAILFGLFLGILALRSRSIWGGFLVHAGIAVSMDIASLLRQGLLPQQFWP</sequence>
<dbReference type="HOGENOM" id="CLU_1000893_0_0_6"/>